<comment type="caution">
    <text evidence="1">The sequence shown here is derived from an EMBL/GenBank/DDBJ whole genome shotgun (WGS) entry which is preliminary data.</text>
</comment>
<name>A0ABD1CI71_CULPP</name>
<keyword evidence="2" id="KW-1185">Reference proteome</keyword>
<protein>
    <submittedName>
        <fullName evidence="1">Uncharacterized protein</fullName>
    </submittedName>
</protein>
<gene>
    <name evidence="1" type="ORF">pipiens_000653</name>
</gene>
<proteinExistence type="predicted"/>
<evidence type="ECO:0000313" key="2">
    <source>
        <dbReference type="Proteomes" id="UP001562425"/>
    </source>
</evidence>
<organism evidence="1 2">
    <name type="scientific">Culex pipiens pipiens</name>
    <name type="common">Northern house mosquito</name>
    <dbReference type="NCBI Taxonomy" id="38569"/>
    <lineage>
        <taxon>Eukaryota</taxon>
        <taxon>Metazoa</taxon>
        <taxon>Ecdysozoa</taxon>
        <taxon>Arthropoda</taxon>
        <taxon>Hexapoda</taxon>
        <taxon>Insecta</taxon>
        <taxon>Pterygota</taxon>
        <taxon>Neoptera</taxon>
        <taxon>Endopterygota</taxon>
        <taxon>Diptera</taxon>
        <taxon>Nematocera</taxon>
        <taxon>Culicoidea</taxon>
        <taxon>Culicidae</taxon>
        <taxon>Culicinae</taxon>
        <taxon>Culicini</taxon>
        <taxon>Culex</taxon>
        <taxon>Culex</taxon>
    </lineage>
</organism>
<dbReference type="Proteomes" id="UP001562425">
    <property type="component" value="Unassembled WGS sequence"/>
</dbReference>
<evidence type="ECO:0000313" key="1">
    <source>
        <dbReference type="EMBL" id="KAL1376094.1"/>
    </source>
</evidence>
<dbReference type="AlphaFoldDB" id="A0ABD1CI71"/>
<sequence>MNESDEHTLCAVPYRDKPTKSSRFVARPTCPVLGRHLCRLKSVLKVQFCSALGEALSKLFKKRKRD</sequence>
<accession>A0ABD1CI71</accession>
<dbReference type="EMBL" id="JBEHCU010011930">
    <property type="protein sequence ID" value="KAL1376094.1"/>
    <property type="molecule type" value="Genomic_DNA"/>
</dbReference>
<reference evidence="1 2" key="1">
    <citation type="submission" date="2024-05" db="EMBL/GenBank/DDBJ databases">
        <title>Culex pipiens pipiens assembly and annotation.</title>
        <authorList>
            <person name="Alout H."/>
            <person name="Durand T."/>
        </authorList>
    </citation>
    <scope>NUCLEOTIDE SEQUENCE [LARGE SCALE GENOMIC DNA]</scope>
    <source>
        <strain evidence="1">HA-2024</strain>
        <tissue evidence="1">Whole body</tissue>
    </source>
</reference>
<feature type="non-terminal residue" evidence="1">
    <location>
        <position position="66"/>
    </location>
</feature>